<dbReference type="Gene3D" id="2.70.98.10">
    <property type="match status" value="1"/>
</dbReference>
<dbReference type="GO" id="GO:0051274">
    <property type="term" value="P:beta-glucan biosynthetic process"/>
    <property type="evidence" value="ECO:0007669"/>
    <property type="project" value="TreeGrafter"/>
</dbReference>
<dbReference type="PANTHER" id="PTHR30504">
    <property type="entry name" value="GLUCANS BIOSYNTHESIS PROTEIN"/>
    <property type="match status" value="1"/>
</dbReference>
<keyword evidence="11" id="KW-1185">Reference proteome</keyword>
<gene>
    <name evidence="10" type="ORF">TM49_01945</name>
</gene>
<evidence type="ECO:0000256" key="5">
    <source>
        <dbReference type="ARBA" id="ARBA00022729"/>
    </source>
</evidence>
<dbReference type="Gene3D" id="2.60.40.10">
    <property type="entry name" value="Immunoglobulins"/>
    <property type="match status" value="1"/>
</dbReference>
<dbReference type="PATRIC" id="fig|1486262.3.peg.401"/>
<evidence type="ECO:0000259" key="9">
    <source>
        <dbReference type="Pfam" id="PF04349"/>
    </source>
</evidence>
<dbReference type="PANTHER" id="PTHR30504:SF4">
    <property type="entry name" value="GLUCANS BIOSYNTHESIS PROTEIN G"/>
    <property type="match status" value="1"/>
</dbReference>
<evidence type="ECO:0000256" key="8">
    <source>
        <dbReference type="SAM" id="SignalP"/>
    </source>
</evidence>
<sequence length="539" mass="59945">MKRRTFLAHTAVSAIALSGVAGAAFAQDAPVEPSKVPNQNGEPKAPEPEAGGFSFDTLTATMKAKAGEDYQEPGQNVPEPFKSLQYDDYRAIRYDPNKAIWRDQSDFQLHAFSLGWLFKTPVEIYEVADGKAQMLQFTADDFIYRPPLSPDQFKGIQLPGVAGFRINYPLNRKEVSDELISFLGSSYFRALGQGNLYGLSARGLAVNTATGQGEEFPRFSSFYIERPTADTDKITVYAALEGPSATGAYRFVITPGKNTRMDVTARLFFRNDIERLGVAPMTSMFLFGPANHHAFDDYRERVHDSEGLKIVRADGTELWRSLQNSKKLANSFFAEENPRAFGLYQRHRDFDDYQDAEAHYERRPSLLVEPLGNWGKGAIALVEIPTDKEVNDNIVCFWQPDQQAKGGESAEFGYRLTWGAMEEDTARLGRVVDLRTGEGGVSGGEPDDGIRKIVVDFAGTPLDDLAAGAEVKEQLNVTNGKIEHSTVSAIRGQGIWRLAIDLRPDGDEPVELVASLTDGDRELTETWLYQWREGNERPN</sequence>
<dbReference type="EMBL" id="CP010803">
    <property type="protein sequence ID" value="AJY44720.1"/>
    <property type="molecule type" value="Genomic_DNA"/>
</dbReference>
<evidence type="ECO:0000256" key="6">
    <source>
        <dbReference type="ARBA" id="ARBA00022764"/>
    </source>
</evidence>
<dbReference type="SUPFAM" id="SSF81296">
    <property type="entry name" value="E set domains"/>
    <property type="match status" value="1"/>
</dbReference>
<feature type="region of interest" description="Disordered" evidence="7">
    <location>
        <begin position="29"/>
        <end position="54"/>
    </location>
</feature>
<comment type="subcellular location">
    <subcellularLocation>
        <location evidence="1">Periplasm</location>
    </subcellularLocation>
</comment>
<dbReference type="Proteomes" id="UP000032611">
    <property type="component" value="Chromosome"/>
</dbReference>
<dbReference type="InterPro" id="IPR011013">
    <property type="entry name" value="Gal_mutarotase_sf_dom"/>
</dbReference>
<keyword evidence="6" id="KW-0574">Periplasm</keyword>
<dbReference type="FunFam" id="2.70.98.10:FF:000001">
    <property type="entry name" value="Glucans biosynthesis protein G"/>
    <property type="match status" value="1"/>
</dbReference>
<comment type="similarity">
    <text evidence="3">Belongs to the OpgD/OpgG family.</text>
</comment>
<feature type="chain" id="PRO_5002294980" description="Glucans biosynthesis protein G" evidence="8">
    <location>
        <begin position="27"/>
        <end position="539"/>
    </location>
</feature>
<dbReference type="SUPFAM" id="SSF74650">
    <property type="entry name" value="Galactose mutarotase-like"/>
    <property type="match status" value="1"/>
</dbReference>
<evidence type="ECO:0000313" key="10">
    <source>
        <dbReference type="EMBL" id="AJY44720.1"/>
    </source>
</evidence>
<evidence type="ECO:0000256" key="1">
    <source>
        <dbReference type="ARBA" id="ARBA00004418"/>
    </source>
</evidence>
<dbReference type="Pfam" id="PF04349">
    <property type="entry name" value="MdoG"/>
    <property type="match status" value="1"/>
</dbReference>
<reference evidence="10 11" key="1">
    <citation type="journal article" date="2015" name="Genome Announc.">
        <title>Complete genome sequence of Martelella endophytica YC6887, which has antifungal activity associated with a halophyte.</title>
        <authorList>
            <person name="Khan A."/>
            <person name="Khan H."/>
            <person name="Chung E.J."/>
            <person name="Hossain M.T."/>
            <person name="Chung Y.R."/>
        </authorList>
    </citation>
    <scope>NUCLEOTIDE SEQUENCE [LARGE SCALE GENOMIC DNA]</scope>
    <source>
        <strain evidence="10">YC6887</strain>
    </source>
</reference>
<dbReference type="GO" id="GO:0030246">
    <property type="term" value="F:carbohydrate binding"/>
    <property type="evidence" value="ECO:0007669"/>
    <property type="project" value="InterPro"/>
</dbReference>
<dbReference type="KEGG" id="mey:TM49_01945"/>
<dbReference type="GO" id="GO:0003824">
    <property type="term" value="F:catalytic activity"/>
    <property type="evidence" value="ECO:0007669"/>
    <property type="project" value="InterPro"/>
</dbReference>
<dbReference type="InterPro" id="IPR014756">
    <property type="entry name" value="Ig_E-set"/>
</dbReference>
<dbReference type="InterPro" id="IPR013783">
    <property type="entry name" value="Ig-like_fold"/>
</dbReference>
<evidence type="ECO:0000256" key="7">
    <source>
        <dbReference type="SAM" id="MobiDB-lite"/>
    </source>
</evidence>
<comment type="pathway">
    <text evidence="2">Glycan metabolism; osmoregulated periplasmic glucan (OPG) biosynthesis.</text>
</comment>
<evidence type="ECO:0000256" key="3">
    <source>
        <dbReference type="ARBA" id="ARBA00009284"/>
    </source>
</evidence>
<proteinExistence type="inferred from homology"/>
<name>A0A0D5LL73_MAREN</name>
<organism evidence="10 11">
    <name type="scientific">Martelella endophytica</name>
    <dbReference type="NCBI Taxonomy" id="1486262"/>
    <lineage>
        <taxon>Bacteria</taxon>
        <taxon>Pseudomonadati</taxon>
        <taxon>Pseudomonadota</taxon>
        <taxon>Alphaproteobacteria</taxon>
        <taxon>Hyphomicrobiales</taxon>
        <taxon>Aurantimonadaceae</taxon>
        <taxon>Martelella</taxon>
    </lineage>
</organism>
<dbReference type="InterPro" id="IPR007444">
    <property type="entry name" value="Glucan_biosyn_MdoG_C"/>
</dbReference>
<dbReference type="InterPro" id="IPR014718">
    <property type="entry name" value="GH-type_carb-bd"/>
</dbReference>
<dbReference type="HOGENOM" id="CLU_023403_2_0_5"/>
<evidence type="ECO:0000313" key="11">
    <source>
        <dbReference type="Proteomes" id="UP000032611"/>
    </source>
</evidence>
<protein>
    <recommendedName>
        <fullName evidence="4">Glucans biosynthesis protein G</fullName>
    </recommendedName>
</protein>
<feature type="domain" description="Glucan biosynthesis periplasmic MdoG C-terminal" evidence="9">
    <location>
        <begin position="53"/>
        <end position="531"/>
    </location>
</feature>
<evidence type="ECO:0000256" key="2">
    <source>
        <dbReference type="ARBA" id="ARBA00005001"/>
    </source>
</evidence>
<keyword evidence="5 8" id="KW-0732">Signal</keyword>
<evidence type="ECO:0000256" key="4">
    <source>
        <dbReference type="ARBA" id="ARBA00015376"/>
    </source>
</evidence>
<dbReference type="AlphaFoldDB" id="A0A0D5LL73"/>
<feature type="signal peptide" evidence="8">
    <location>
        <begin position="1"/>
        <end position="26"/>
    </location>
</feature>
<dbReference type="UniPathway" id="UPA00637"/>
<dbReference type="InterPro" id="IPR014438">
    <property type="entry name" value="Glucan_biosyn_MdoG/MdoD"/>
</dbReference>
<dbReference type="OrthoDB" id="9777817at2"/>
<dbReference type="RefSeq" id="WP_045679303.1">
    <property type="nucleotide sequence ID" value="NZ_CP010803.1"/>
</dbReference>
<accession>A0A0D5LL73</accession>
<dbReference type="GO" id="GO:0030288">
    <property type="term" value="C:outer membrane-bounded periplasmic space"/>
    <property type="evidence" value="ECO:0007669"/>
    <property type="project" value="TreeGrafter"/>
</dbReference>
<dbReference type="PIRSF" id="PIRSF006281">
    <property type="entry name" value="MdoG"/>
    <property type="match status" value="1"/>
</dbReference>